<evidence type="ECO:0000256" key="1">
    <source>
        <dbReference type="SAM" id="Phobius"/>
    </source>
</evidence>
<feature type="transmembrane region" description="Helical" evidence="1">
    <location>
        <begin position="44"/>
        <end position="65"/>
    </location>
</feature>
<keyword evidence="3" id="KW-1185">Reference proteome</keyword>
<keyword evidence="1" id="KW-0472">Membrane</keyword>
<keyword evidence="1" id="KW-0812">Transmembrane</keyword>
<gene>
    <name evidence="2" type="ORF">QF118_14765</name>
</gene>
<keyword evidence="1" id="KW-1133">Transmembrane helix</keyword>
<evidence type="ECO:0000313" key="2">
    <source>
        <dbReference type="EMBL" id="WGW03176.1"/>
    </source>
</evidence>
<feature type="transmembrane region" description="Helical" evidence="1">
    <location>
        <begin position="105"/>
        <end position="126"/>
    </location>
</feature>
<name>A0ABY8QEX6_9RHOB</name>
<dbReference type="Proteomes" id="UP001241605">
    <property type="component" value="Chromosome"/>
</dbReference>
<dbReference type="EMBL" id="CP124616">
    <property type="protein sequence ID" value="WGW03176.1"/>
    <property type="molecule type" value="Genomic_DNA"/>
</dbReference>
<reference evidence="2 3" key="1">
    <citation type="submission" date="2023-05" db="EMBL/GenBank/DDBJ databases">
        <title>YMD87, complete Genome.</title>
        <authorList>
            <person name="Zhang J."/>
            <person name="Xu X."/>
        </authorList>
    </citation>
    <scope>NUCLEOTIDE SEQUENCE [LARGE SCALE GENOMIC DNA]</scope>
    <source>
        <strain evidence="2 3">YMD87</strain>
    </source>
</reference>
<protein>
    <submittedName>
        <fullName evidence="2">Uncharacterized protein</fullName>
    </submittedName>
</protein>
<organism evidence="2 3">
    <name type="scientific">Tropicibacter oceani</name>
    <dbReference type="NCBI Taxonomy" id="3058420"/>
    <lineage>
        <taxon>Bacteria</taxon>
        <taxon>Pseudomonadati</taxon>
        <taxon>Pseudomonadota</taxon>
        <taxon>Alphaproteobacteria</taxon>
        <taxon>Rhodobacterales</taxon>
        <taxon>Roseobacteraceae</taxon>
        <taxon>Tropicibacter</taxon>
    </lineage>
</organism>
<accession>A0ABY8QEX6</accession>
<sequence>MPDPSPQDLDRIARERQEMLRPQWLLRLFRGDLPLGETFWGGHLGLQLVLMPLWLTLIMVVPLVVPGLRPASLMLFFGLTLALSVGVTRAVILVAPRAGKGGWRWIAVLVSLVITAQHIWLLSMWLRGDL</sequence>
<evidence type="ECO:0000313" key="3">
    <source>
        <dbReference type="Proteomes" id="UP001241605"/>
    </source>
</evidence>
<dbReference type="RefSeq" id="WP_282299803.1">
    <property type="nucleotide sequence ID" value="NZ_CP124616.1"/>
</dbReference>
<feature type="transmembrane region" description="Helical" evidence="1">
    <location>
        <begin position="72"/>
        <end position="93"/>
    </location>
</feature>
<proteinExistence type="predicted"/>